<organism evidence="9 10">
    <name type="scientific">Winkia neuii</name>
    <dbReference type="NCBI Taxonomy" id="33007"/>
    <lineage>
        <taxon>Bacteria</taxon>
        <taxon>Bacillati</taxon>
        <taxon>Actinomycetota</taxon>
        <taxon>Actinomycetes</taxon>
        <taxon>Actinomycetales</taxon>
        <taxon>Actinomycetaceae</taxon>
        <taxon>Winkia</taxon>
    </lineage>
</organism>
<evidence type="ECO:0000256" key="2">
    <source>
        <dbReference type="ARBA" id="ARBA00008520"/>
    </source>
</evidence>
<dbReference type="SUPFAM" id="SSF53850">
    <property type="entry name" value="Periplasmic binding protein-like II"/>
    <property type="match status" value="1"/>
</dbReference>
<comment type="similarity">
    <text evidence="2">Belongs to the bacterial solute-binding protein 1 family.</text>
</comment>
<keyword evidence="4 8" id="KW-0732">Signal</keyword>
<dbReference type="Gene3D" id="3.40.190.10">
    <property type="entry name" value="Periplasmic binding protein-like II"/>
    <property type="match status" value="2"/>
</dbReference>
<dbReference type="RefSeq" id="WP_101634614.1">
    <property type="nucleotide sequence ID" value="NZ_PKKO01000002.1"/>
</dbReference>
<evidence type="ECO:0000256" key="3">
    <source>
        <dbReference type="ARBA" id="ARBA00022448"/>
    </source>
</evidence>
<feature type="signal peptide" evidence="8">
    <location>
        <begin position="1"/>
        <end position="21"/>
    </location>
</feature>
<reference evidence="9 10" key="1">
    <citation type="submission" date="2017-12" db="EMBL/GenBank/DDBJ databases">
        <title>Phylogenetic diversity of female urinary microbiome.</title>
        <authorList>
            <person name="Thomas-White K."/>
            <person name="Wolfe A.J."/>
        </authorList>
    </citation>
    <scope>NUCLEOTIDE SEQUENCE [LARGE SCALE GENOMIC DNA]</scope>
    <source>
        <strain evidence="9 10">UMB0402</strain>
    </source>
</reference>
<sequence>MRKLVALAGVAALSLSLTACGGGNEAKTSSGGKEDASQVDVVTWWSAGSEKEGLAALQKVMQKQHPDTKFQSQAVSGGGGDQAKQKLQADLAAKNPPDTYQAHAGAEISEDIKAGYLEDLSGLYDELKLRDAFPKDLIERLTVDGKIYSVPSNIHRANVTWVSKAALDKAGIDPSKAPANIESWIADMEKLKKSGVKYPMAVGNSTWQLHLLETILIADMGADGYQALMDGKGDWHSANVTKAFEHYKKIMEYADPSLLNEDWEPAMKGVINNDGSQAYTVMGDWTPPAFDAAGKKMGKDYFAWPVPGTEGVFDFLADSFTMPVGAKHAGGTKAWLDTISSKEGQIAFNSVKGSLPARADLSEDEKAKFSDYQKSAMKSFSEDKIVSSVAHGAALPLKVTESMKKEGLGKFTAGNFDAKQLQEQFAKSAETK</sequence>
<keyword evidence="10" id="KW-1185">Reference proteome</keyword>
<gene>
    <name evidence="9" type="ORF">CYJ19_03735</name>
</gene>
<dbReference type="InterPro" id="IPR006059">
    <property type="entry name" value="SBP"/>
</dbReference>
<evidence type="ECO:0000256" key="7">
    <source>
        <dbReference type="SAM" id="MobiDB-lite"/>
    </source>
</evidence>
<evidence type="ECO:0000256" key="6">
    <source>
        <dbReference type="ARBA" id="ARBA00049753"/>
    </source>
</evidence>
<evidence type="ECO:0000256" key="1">
    <source>
        <dbReference type="ARBA" id="ARBA00004196"/>
    </source>
</evidence>
<dbReference type="PANTHER" id="PTHR43649:SF28">
    <property type="entry name" value="BINDING PROTEIN COMPONENT OF ABC SUGAR TRANSPORTER-RELATED"/>
    <property type="match status" value="1"/>
</dbReference>
<comment type="caution">
    <text evidence="9">The sequence shown here is derived from an EMBL/GenBank/DDBJ whole genome shotgun (WGS) entry which is preliminary data.</text>
</comment>
<evidence type="ECO:0000256" key="4">
    <source>
        <dbReference type="ARBA" id="ARBA00022729"/>
    </source>
</evidence>
<comment type="function">
    <text evidence="5">Part of a binding-protein-dependent transport system for a sugar.</text>
</comment>
<feature type="chain" id="PRO_5039567179" description="Probable sugar-binding periplasmic protein" evidence="8">
    <location>
        <begin position="22"/>
        <end position="432"/>
    </location>
</feature>
<evidence type="ECO:0000256" key="8">
    <source>
        <dbReference type="SAM" id="SignalP"/>
    </source>
</evidence>
<dbReference type="EMBL" id="PKKO01000002">
    <property type="protein sequence ID" value="PKY72763.1"/>
    <property type="molecule type" value="Genomic_DNA"/>
</dbReference>
<dbReference type="STRING" id="33007.HMPREF3198_01478"/>
<evidence type="ECO:0000256" key="5">
    <source>
        <dbReference type="ARBA" id="ARBA00049629"/>
    </source>
</evidence>
<dbReference type="GO" id="GO:0030313">
    <property type="term" value="C:cell envelope"/>
    <property type="evidence" value="ECO:0007669"/>
    <property type="project" value="UniProtKB-SubCell"/>
</dbReference>
<dbReference type="PANTHER" id="PTHR43649">
    <property type="entry name" value="ARABINOSE-BINDING PROTEIN-RELATED"/>
    <property type="match status" value="1"/>
</dbReference>
<feature type="region of interest" description="Disordered" evidence="7">
    <location>
        <begin position="66"/>
        <end position="86"/>
    </location>
</feature>
<dbReference type="PROSITE" id="PS51257">
    <property type="entry name" value="PROKAR_LIPOPROTEIN"/>
    <property type="match status" value="1"/>
</dbReference>
<accession>A0A2I1INR7</accession>
<dbReference type="Proteomes" id="UP000235122">
    <property type="component" value="Unassembled WGS sequence"/>
</dbReference>
<evidence type="ECO:0000313" key="9">
    <source>
        <dbReference type="EMBL" id="PKY72763.1"/>
    </source>
</evidence>
<keyword evidence="3" id="KW-0813">Transport</keyword>
<dbReference type="AlphaFoldDB" id="A0A2I1INR7"/>
<dbReference type="Pfam" id="PF01547">
    <property type="entry name" value="SBP_bac_1"/>
    <property type="match status" value="1"/>
</dbReference>
<proteinExistence type="inferred from homology"/>
<comment type="subcellular location">
    <subcellularLocation>
        <location evidence="1">Cell envelope</location>
    </subcellularLocation>
</comment>
<name>A0A2I1INR7_9ACTO</name>
<protein>
    <recommendedName>
        <fullName evidence="6">Probable sugar-binding periplasmic protein</fullName>
    </recommendedName>
</protein>
<evidence type="ECO:0000313" key="10">
    <source>
        <dbReference type="Proteomes" id="UP000235122"/>
    </source>
</evidence>
<dbReference type="InterPro" id="IPR050490">
    <property type="entry name" value="Bact_solute-bd_prot1"/>
</dbReference>